<protein>
    <submittedName>
        <fullName evidence="1">Endonuclease VIII</fullName>
    </submittedName>
</protein>
<evidence type="ECO:0000313" key="2">
    <source>
        <dbReference type="Proteomes" id="UP000011864"/>
    </source>
</evidence>
<organism evidence="1 2">
    <name type="scientific">Paraglaciecola psychrophila 170</name>
    <dbReference type="NCBI Taxonomy" id="1129794"/>
    <lineage>
        <taxon>Bacteria</taxon>
        <taxon>Pseudomonadati</taxon>
        <taxon>Pseudomonadota</taxon>
        <taxon>Gammaproteobacteria</taxon>
        <taxon>Alteromonadales</taxon>
        <taxon>Alteromonadaceae</taxon>
        <taxon>Paraglaciecola</taxon>
    </lineage>
</organism>
<dbReference type="InterPro" id="IPR035937">
    <property type="entry name" value="FPG_N"/>
</dbReference>
<evidence type="ECO:0000313" key="1">
    <source>
        <dbReference type="EMBL" id="AGH46786.1"/>
    </source>
</evidence>
<keyword evidence="1" id="KW-0255">Endonuclease</keyword>
<keyword evidence="1" id="KW-0378">Hydrolase</keyword>
<dbReference type="SUPFAM" id="SSF81624">
    <property type="entry name" value="N-terminal domain of MutM-like DNA repair proteins"/>
    <property type="match status" value="1"/>
</dbReference>
<dbReference type="HOGENOM" id="CLU_3203110_0_0_6"/>
<gene>
    <name evidence="1" type="primary">nei</name>
    <name evidence="1" type="ORF">C427_4687</name>
</gene>
<sequence length="45" mass="4936">MPEGPEIRIAADKIAKIIEGKVIEDIEVGLPRLLEPSQKLKGIKV</sequence>
<accession>M4RT97</accession>
<dbReference type="EMBL" id="CP003837">
    <property type="protein sequence ID" value="AGH46786.1"/>
    <property type="molecule type" value="Genomic_DNA"/>
</dbReference>
<dbReference type="STRING" id="1129794.C427_4687"/>
<dbReference type="KEGG" id="gps:C427_4687"/>
<keyword evidence="1" id="KW-0540">Nuclease</keyword>
<proteinExistence type="predicted"/>
<dbReference type="eggNOG" id="COG0266">
    <property type="taxonomic scope" value="Bacteria"/>
</dbReference>
<reference evidence="1 2" key="1">
    <citation type="journal article" date="2013" name="Genome Announc.">
        <title>Complete Genome Sequence of Glaciecola psychrophila Strain 170T.</title>
        <authorList>
            <person name="Yin J."/>
            <person name="Chen J."/>
            <person name="Liu G."/>
            <person name="Yu Y."/>
            <person name="Song L."/>
            <person name="Wang X."/>
            <person name="Qu X."/>
        </authorList>
    </citation>
    <scope>NUCLEOTIDE SEQUENCE [LARGE SCALE GENOMIC DNA]</scope>
    <source>
        <strain evidence="1 2">170</strain>
    </source>
</reference>
<dbReference type="Proteomes" id="UP000011864">
    <property type="component" value="Chromosome"/>
</dbReference>
<name>M4RT97_9ALTE</name>
<dbReference type="AlphaFoldDB" id="M4RT97"/>
<dbReference type="RefSeq" id="WP_015431238.1">
    <property type="nucleotide sequence ID" value="NC_020514.1"/>
</dbReference>
<dbReference type="Gene3D" id="3.20.190.10">
    <property type="entry name" value="MutM-like, N-terminal"/>
    <property type="match status" value="1"/>
</dbReference>
<keyword evidence="2" id="KW-1185">Reference proteome</keyword>
<dbReference type="GO" id="GO:0004519">
    <property type="term" value="F:endonuclease activity"/>
    <property type="evidence" value="ECO:0007669"/>
    <property type="project" value="UniProtKB-KW"/>
</dbReference>
<dbReference type="PATRIC" id="fig|1129794.4.peg.4667"/>